<dbReference type="PROSITE" id="PS51318">
    <property type="entry name" value="TAT"/>
    <property type="match status" value="1"/>
</dbReference>
<accession>Q11F15</accession>
<feature type="domain" description="Solute-binding protein family 5" evidence="5">
    <location>
        <begin position="82"/>
        <end position="426"/>
    </location>
</feature>
<organism evidence="6">
    <name type="scientific">Chelativorans sp. (strain BNC1)</name>
    <dbReference type="NCBI Taxonomy" id="266779"/>
    <lineage>
        <taxon>Bacteria</taxon>
        <taxon>Pseudomonadati</taxon>
        <taxon>Pseudomonadota</taxon>
        <taxon>Alphaproteobacteria</taxon>
        <taxon>Hyphomicrobiales</taxon>
        <taxon>Phyllobacteriaceae</taxon>
        <taxon>Chelativorans</taxon>
    </lineage>
</organism>
<dbReference type="Gene3D" id="3.40.190.10">
    <property type="entry name" value="Periplasmic binding protein-like II"/>
    <property type="match status" value="1"/>
</dbReference>
<dbReference type="PANTHER" id="PTHR30290">
    <property type="entry name" value="PERIPLASMIC BINDING COMPONENT OF ABC TRANSPORTER"/>
    <property type="match status" value="1"/>
</dbReference>
<dbReference type="InterPro" id="IPR039424">
    <property type="entry name" value="SBP_5"/>
</dbReference>
<dbReference type="EMBL" id="CP000390">
    <property type="protein sequence ID" value="ABG64010.1"/>
    <property type="molecule type" value="Genomic_DNA"/>
</dbReference>
<evidence type="ECO:0000256" key="3">
    <source>
        <dbReference type="ARBA" id="ARBA00022448"/>
    </source>
</evidence>
<gene>
    <name evidence="6" type="ordered locus">Meso_2633</name>
</gene>
<dbReference type="AlphaFoldDB" id="Q11F15"/>
<dbReference type="GO" id="GO:1904680">
    <property type="term" value="F:peptide transmembrane transporter activity"/>
    <property type="evidence" value="ECO:0007669"/>
    <property type="project" value="TreeGrafter"/>
</dbReference>
<dbReference type="Pfam" id="PF00496">
    <property type="entry name" value="SBP_bac_5"/>
    <property type="match status" value="1"/>
</dbReference>
<evidence type="ECO:0000256" key="2">
    <source>
        <dbReference type="ARBA" id="ARBA00005695"/>
    </source>
</evidence>
<dbReference type="HOGENOM" id="CLU_017028_7_2_5"/>
<dbReference type="GO" id="GO:0015833">
    <property type="term" value="P:peptide transport"/>
    <property type="evidence" value="ECO:0007669"/>
    <property type="project" value="TreeGrafter"/>
</dbReference>
<dbReference type="InterPro" id="IPR000914">
    <property type="entry name" value="SBP_5_dom"/>
</dbReference>
<dbReference type="PIRSF" id="PIRSF002741">
    <property type="entry name" value="MppA"/>
    <property type="match status" value="1"/>
</dbReference>
<keyword evidence="4" id="KW-0732">Signal</keyword>
<protein>
    <submittedName>
        <fullName evidence="6">Twin-arginine translocation pathway signal</fullName>
    </submittedName>
</protein>
<comment type="similarity">
    <text evidence="2">Belongs to the bacterial solute-binding protein 5 family.</text>
</comment>
<evidence type="ECO:0000256" key="1">
    <source>
        <dbReference type="ARBA" id="ARBA00004418"/>
    </source>
</evidence>
<proteinExistence type="inferred from homology"/>
<dbReference type="GO" id="GO:0043190">
    <property type="term" value="C:ATP-binding cassette (ABC) transporter complex"/>
    <property type="evidence" value="ECO:0007669"/>
    <property type="project" value="InterPro"/>
</dbReference>
<dbReference type="STRING" id="266779.Meso_2633"/>
<reference evidence="6" key="1">
    <citation type="submission" date="2006-06" db="EMBL/GenBank/DDBJ databases">
        <title>Complete sequence of chromosome of Chelativorans sp. BNC1.</title>
        <authorList>
            <consortium name="US DOE Joint Genome Institute"/>
            <person name="Copeland A."/>
            <person name="Lucas S."/>
            <person name="Lapidus A."/>
            <person name="Barry K."/>
            <person name="Detter J.C."/>
            <person name="Glavina del Rio T."/>
            <person name="Hammon N."/>
            <person name="Israni S."/>
            <person name="Dalin E."/>
            <person name="Tice H."/>
            <person name="Pitluck S."/>
            <person name="Chertkov O."/>
            <person name="Brettin T."/>
            <person name="Bruce D."/>
            <person name="Han C."/>
            <person name="Tapia R."/>
            <person name="Gilna P."/>
            <person name="Schmutz J."/>
            <person name="Larimer F."/>
            <person name="Land M."/>
            <person name="Hauser L."/>
            <person name="Kyrpides N."/>
            <person name="Mikhailova N."/>
            <person name="Richardson P."/>
        </authorList>
    </citation>
    <scope>NUCLEOTIDE SEQUENCE</scope>
    <source>
        <strain evidence="6">BNC1</strain>
    </source>
</reference>
<keyword evidence="3" id="KW-0813">Transport</keyword>
<dbReference type="Gene3D" id="3.10.105.10">
    <property type="entry name" value="Dipeptide-binding Protein, Domain 3"/>
    <property type="match status" value="1"/>
</dbReference>
<evidence type="ECO:0000259" key="5">
    <source>
        <dbReference type="Pfam" id="PF00496"/>
    </source>
</evidence>
<dbReference type="OrthoDB" id="9803988at2"/>
<sequence length="515" mass="57049" precursor="true">MGPKLSRRHFVGGAAALSALAPLGIVPAFSQEHQSFIARVDRDVENLDPAFRTSLTDSNVIRVVYQRLIDYNVGAYGWQLDAAEAIEQKSDLEITFRLKQGIMFTGGYGEMTADDVKFSLERFAFPDAEGRVSSYRQDWADLKEVVVHDKYSGSIIFERPAPNIWQSALPHASGAIVSRKAVEKFGAQFGRNPVGSGRYEVVSFSAQDGVVLKRNPLFLDTPGEFESFTVRFISNVKTAQLAVEAGEIDFTQVPLTTVPELERSGRVAVSVIPTQKFIWLGLNTESPKLADIKVRQAIRAAVNIDEVLLGAYQGKAPRLNTLLPAGLAGHWAEAPVYTQDLQQAQALLAEANVSGPLKVKLTVLNEPVFNTIALIVQAQLAAAGIEVEIDQREGGSFWSAGKDESGENMELYITSFNTSVAPVANTRWFLPNQIGDWNWSRWNSPEFEELYDSISVDFDIDSRSAKLIEMQRLMDESAAFIWLTSDVVAYAHQTWLVPMILPNGVDCQYAYFRRA</sequence>
<dbReference type="KEGG" id="mes:Meso_2633"/>
<dbReference type="PANTHER" id="PTHR30290:SF9">
    <property type="entry name" value="OLIGOPEPTIDE-BINDING PROTEIN APPA"/>
    <property type="match status" value="1"/>
</dbReference>
<comment type="subcellular location">
    <subcellularLocation>
        <location evidence="1">Periplasm</location>
    </subcellularLocation>
</comment>
<dbReference type="SUPFAM" id="SSF53850">
    <property type="entry name" value="Periplasmic binding protein-like II"/>
    <property type="match status" value="1"/>
</dbReference>
<dbReference type="eggNOG" id="COG0747">
    <property type="taxonomic scope" value="Bacteria"/>
</dbReference>
<dbReference type="GO" id="GO:0030288">
    <property type="term" value="C:outer membrane-bounded periplasmic space"/>
    <property type="evidence" value="ECO:0007669"/>
    <property type="project" value="UniProtKB-ARBA"/>
</dbReference>
<evidence type="ECO:0000313" key="6">
    <source>
        <dbReference type="EMBL" id="ABG64010.1"/>
    </source>
</evidence>
<dbReference type="CDD" id="cd08508">
    <property type="entry name" value="PBP2_NikA_DppA_OppA_like_1"/>
    <property type="match status" value="1"/>
</dbReference>
<dbReference type="InterPro" id="IPR006311">
    <property type="entry name" value="TAT_signal"/>
</dbReference>
<name>Q11F15_CHESB</name>
<dbReference type="InterPro" id="IPR030678">
    <property type="entry name" value="Peptide/Ni-bd"/>
</dbReference>
<evidence type="ECO:0000256" key="4">
    <source>
        <dbReference type="ARBA" id="ARBA00022729"/>
    </source>
</evidence>